<dbReference type="Pfam" id="PF00448">
    <property type="entry name" value="SRP54"/>
    <property type="match status" value="1"/>
</dbReference>
<dbReference type="Gene3D" id="3.40.50.300">
    <property type="entry name" value="P-loop containing nucleotide triphosphate hydrolases"/>
    <property type="match status" value="1"/>
</dbReference>
<sequence>MERKCQDIINLPAASSNKGKQIYEIILTELVSKLDPGKPALFRGKRESSIVMFIGLRGVGKTKTCAKYARYHRKKGFRPALVCADTFSTNAFLRLNKAAKDEVPVYGSYTADPAELAAEGIAKFKNDKRDLIIVDTSDRHQQYSTLFEEMRLLSQSMNPDLVIYVMDSSIGQAAFDQAQAFKQSFTLGVIIVTNIHGNSQACGAISAVAAAKCPMILTETGDKSEEFEAFEAEPFVRRLLENPWDKPLEYTLRIMYNHYRRESGLDRQLFFHTRHYSKLDLEKFRRYTIIMDSMTDEELDKPNKVKQMSLERLMEIAEASKVDARQVLQMLKTYKMKTKSFMDLEMKIRNESARPRYAVLTS</sequence>
<dbReference type="PANTHER" id="PTHR11564:SF34">
    <property type="entry name" value="SRP54-TYPE PROTEINS GTP-BINDING DOMAIN-CONTAINING PROTEIN"/>
    <property type="match status" value="1"/>
</dbReference>
<dbReference type="SUPFAM" id="SSF52540">
    <property type="entry name" value="P-loop containing nucleoside triphosphate hydrolases"/>
    <property type="match status" value="1"/>
</dbReference>
<evidence type="ECO:0000256" key="2">
    <source>
        <dbReference type="ARBA" id="ARBA00023134"/>
    </source>
</evidence>
<feature type="domain" description="SRP54-type proteins GTP-binding" evidence="5">
    <location>
        <begin position="48"/>
        <end position="241"/>
    </location>
</feature>
<feature type="domain" description="AAA+ ATPase" evidence="4">
    <location>
        <begin position="47"/>
        <end position="231"/>
    </location>
</feature>
<protein>
    <submittedName>
        <fullName evidence="7">Signal recognition particle 54 kDa protein 3-like isoform X2</fullName>
    </submittedName>
</protein>
<comment type="catalytic activity">
    <reaction evidence="3">
        <text>GTP + H2O = GDP + phosphate + H(+)</text>
        <dbReference type="Rhea" id="RHEA:19669"/>
        <dbReference type="ChEBI" id="CHEBI:15377"/>
        <dbReference type="ChEBI" id="CHEBI:15378"/>
        <dbReference type="ChEBI" id="CHEBI:37565"/>
        <dbReference type="ChEBI" id="CHEBI:43474"/>
        <dbReference type="ChEBI" id="CHEBI:58189"/>
        <dbReference type="EC" id="3.6.5.4"/>
    </reaction>
    <physiologicalReaction direction="left-to-right" evidence="3">
        <dbReference type="Rhea" id="RHEA:19670"/>
    </physiologicalReaction>
</comment>
<reference evidence="7" key="2">
    <citation type="submission" date="2025-08" db="UniProtKB">
        <authorList>
            <consortium name="RefSeq"/>
        </authorList>
    </citation>
    <scope>IDENTIFICATION</scope>
    <source>
        <tissue evidence="7">Leaf</tissue>
    </source>
</reference>
<dbReference type="PANTHER" id="PTHR11564">
    <property type="entry name" value="SIGNAL RECOGNITION PARTICLE 54K PROTEIN SRP54"/>
    <property type="match status" value="1"/>
</dbReference>
<keyword evidence="1" id="KW-0547">Nucleotide-binding</keyword>
<evidence type="ECO:0000313" key="7">
    <source>
        <dbReference type="RefSeq" id="XP_010505697.1"/>
    </source>
</evidence>
<keyword evidence="2" id="KW-0342">GTP-binding</keyword>
<dbReference type="SUPFAM" id="SSF47446">
    <property type="entry name" value="Signal peptide-binding domain"/>
    <property type="match status" value="1"/>
</dbReference>
<name>A0ABM0YTM9_CAMSA</name>
<dbReference type="Gene3D" id="1.10.260.30">
    <property type="entry name" value="Signal recognition particle, SRP54 subunit, M-domain"/>
    <property type="match status" value="1"/>
</dbReference>
<dbReference type="SMART" id="SM00962">
    <property type="entry name" value="SRP54"/>
    <property type="match status" value="1"/>
</dbReference>
<dbReference type="InterPro" id="IPR000897">
    <property type="entry name" value="SRP54_GTPase_dom"/>
</dbReference>
<gene>
    <name evidence="7" type="primary">LOC104782457</name>
</gene>
<dbReference type="GeneID" id="104782457"/>
<dbReference type="SMART" id="SM00382">
    <property type="entry name" value="AAA"/>
    <property type="match status" value="1"/>
</dbReference>
<dbReference type="InterPro" id="IPR022941">
    <property type="entry name" value="SRP54"/>
</dbReference>
<organism evidence="6 7">
    <name type="scientific">Camelina sativa</name>
    <name type="common">False flax</name>
    <name type="synonym">Myagrum sativum</name>
    <dbReference type="NCBI Taxonomy" id="90675"/>
    <lineage>
        <taxon>Eukaryota</taxon>
        <taxon>Viridiplantae</taxon>
        <taxon>Streptophyta</taxon>
        <taxon>Embryophyta</taxon>
        <taxon>Tracheophyta</taxon>
        <taxon>Spermatophyta</taxon>
        <taxon>Magnoliopsida</taxon>
        <taxon>eudicotyledons</taxon>
        <taxon>Gunneridae</taxon>
        <taxon>Pentapetalae</taxon>
        <taxon>rosids</taxon>
        <taxon>malvids</taxon>
        <taxon>Brassicales</taxon>
        <taxon>Brassicaceae</taxon>
        <taxon>Camelineae</taxon>
        <taxon>Camelina</taxon>
    </lineage>
</organism>
<evidence type="ECO:0000313" key="6">
    <source>
        <dbReference type="Proteomes" id="UP000694864"/>
    </source>
</evidence>
<dbReference type="RefSeq" id="XP_010505697.1">
    <property type="nucleotide sequence ID" value="XM_010507395.2"/>
</dbReference>
<dbReference type="InterPro" id="IPR027417">
    <property type="entry name" value="P-loop_NTPase"/>
</dbReference>
<evidence type="ECO:0000256" key="3">
    <source>
        <dbReference type="ARBA" id="ARBA00048157"/>
    </source>
</evidence>
<dbReference type="Proteomes" id="UP000694864">
    <property type="component" value="Chromosome 4"/>
</dbReference>
<evidence type="ECO:0000256" key="1">
    <source>
        <dbReference type="ARBA" id="ARBA00022741"/>
    </source>
</evidence>
<dbReference type="InterPro" id="IPR036891">
    <property type="entry name" value="Signal_recog_part_SRP54_M_sf"/>
</dbReference>
<dbReference type="InterPro" id="IPR003593">
    <property type="entry name" value="AAA+_ATPase"/>
</dbReference>
<evidence type="ECO:0000259" key="5">
    <source>
        <dbReference type="SMART" id="SM00962"/>
    </source>
</evidence>
<accession>A0ABM0YTM9</accession>
<reference evidence="6" key="1">
    <citation type="journal article" date="2014" name="Nat. Commun.">
        <title>The emerging biofuel crop Camelina sativa retains a highly undifferentiated hexaploid genome structure.</title>
        <authorList>
            <person name="Kagale S."/>
            <person name="Koh C."/>
            <person name="Nixon J."/>
            <person name="Bollina V."/>
            <person name="Clarke W.E."/>
            <person name="Tuteja R."/>
            <person name="Spillane C."/>
            <person name="Robinson S.J."/>
            <person name="Links M.G."/>
            <person name="Clarke C."/>
            <person name="Higgins E.E."/>
            <person name="Huebert T."/>
            <person name="Sharpe A.G."/>
            <person name="Parkin I.A."/>
        </authorList>
    </citation>
    <scope>NUCLEOTIDE SEQUENCE [LARGE SCALE GENOMIC DNA]</scope>
    <source>
        <strain evidence="6">cv. DH55</strain>
    </source>
</reference>
<dbReference type="Pfam" id="PF02978">
    <property type="entry name" value="SRP_SPB"/>
    <property type="match status" value="1"/>
</dbReference>
<keyword evidence="6" id="KW-1185">Reference proteome</keyword>
<dbReference type="InterPro" id="IPR004125">
    <property type="entry name" value="Signal_recog_particle_SRP54_M"/>
</dbReference>
<proteinExistence type="predicted"/>
<evidence type="ECO:0000259" key="4">
    <source>
        <dbReference type="SMART" id="SM00382"/>
    </source>
</evidence>